<evidence type="ECO:0000313" key="4">
    <source>
        <dbReference type="Proteomes" id="UP000631114"/>
    </source>
</evidence>
<evidence type="ECO:0000256" key="2">
    <source>
        <dbReference type="PROSITE-ProRule" id="PRU00708"/>
    </source>
</evidence>
<feature type="repeat" description="PPR" evidence="2">
    <location>
        <begin position="5"/>
        <end position="39"/>
    </location>
</feature>
<dbReference type="PANTHER" id="PTHR47926">
    <property type="entry name" value="PENTATRICOPEPTIDE REPEAT-CONTAINING PROTEIN"/>
    <property type="match status" value="1"/>
</dbReference>
<dbReference type="InterPro" id="IPR046848">
    <property type="entry name" value="E_motif"/>
</dbReference>
<evidence type="ECO:0000256" key="1">
    <source>
        <dbReference type="ARBA" id="ARBA00022737"/>
    </source>
</evidence>
<evidence type="ECO:0000313" key="3">
    <source>
        <dbReference type="EMBL" id="KAF9595907.1"/>
    </source>
</evidence>
<comment type="caution">
    <text evidence="3">The sequence shown here is derived from an EMBL/GenBank/DDBJ whole genome shotgun (WGS) entry which is preliminary data.</text>
</comment>
<reference evidence="3 4" key="1">
    <citation type="submission" date="2020-10" db="EMBL/GenBank/DDBJ databases">
        <title>The Coptis chinensis genome and diversification of protoberbering-type alkaloids.</title>
        <authorList>
            <person name="Wang B."/>
            <person name="Shu S."/>
            <person name="Song C."/>
            <person name="Liu Y."/>
        </authorList>
    </citation>
    <scope>NUCLEOTIDE SEQUENCE [LARGE SCALE GENOMIC DNA]</scope>
    <source>
        <strain evidence="3">HL-2020</strain>
        <tissue evidence="3">Leaf</tissue>
    </source>
</reference>
<dbReference type="FunFam" id="1.25.40.10:FF:000158">
    <property type="entry name" value="pentatricopeptide repeat-containing protein At2g33680"/>
    <property type="match status" value="1"/>
</dbReference>
<dbReference type="GO" id="GO:0099402">
    <property type="term" value="P:plant organ development"/>
    <property type="evidence" value="ECO:0007669"/>
    <property type="project" value="UniProtKB-ARBA"/>
</dbReference>
<dbReference type="Pfam" id="PF20431">
    <property type="entry name" value="E_motif"/>
    <property type="match status" value="1"/>
</dbReference>
<dbReference type="Pfam" id="PF01535">
    <property type="entry name" value="PPR"/>
    <property type="match status" value="6"/>
</dbReference>
<protein>
    <recommendedName>
        <fullName evidence="5">Pentatricopeptide repeat-containing protein</fullName>
    </recommendedName>
</protein>
<proteinExistence type="predicted"/>
<dbReference type="InterPro" id="IPR011990">
    <property type="entry name" value="TPR-like_helical_dom_sf"/>
</dbReference>
<dbReference type="InterPro" id="IPR046960">
    <property type="entry name" value="PPR_At4g14850-like_plant"/>
</dbReference>
<name>A0A835HCU5_9MAGN</name>
<accession>A0A835HCU5</accession>
<keyword evidence="4" id="KW-1185">Reference proteome</keyword>
<feature type="repeat" description="PPR" evidence="2">
    <location>
        <begin position="137"/>
        <end position="167"/>
    </location>
</feature>
<dbReference type="Gene3D" id="1.25.40.10">
    <property type="entry name" value="Tetratricopeptide repeat domain"/>
    <property type="match status" value="4"/>
</dbReference>
<gene>
    <name evidence="3" type="ORF">IFM89_006188</name>
</gene>
<dbReference type="Pfam" id="PF13041">
    <property type="entry name" value="PPR_2"/>
    <property type="match status" value="2"/>
</dbReference>
<dbReference type="Proteomes" id="UP000631114">
    <property type="component" value="Unassembled WGS sequence"/>
</dbReference>
<dbReference type="NCBIfam" id="TIGR00756">
    <property type="entry name" value="PPR"/>
    <property type="match status" value="5"/>
</dbReference>
<evidence type="ECO:0008006" key="5">
    <source>
        <dbReference type="Google" id="ProtNLM"/>
    </source>
</evidence>
<dbReference type="EMBL" id="JADFTS010000007">
    <property type="protein sequence ID" value="KAF9595907.1"/>
    <property type="molecule type" value="Genomic_DNA"/>
</dbReference>
<dbReference type="PANTHER" id="PTHR47926:SF465">
    <property type="entry name" value="PENTATRICOPEPTIDE REPEAT (PPR-LIKE) SUPERFAMILY PROTEIN"/>
    <property type="match status" value="1"/>
</dbReference>
<dbReference type="GO" id="GO:0009451">
    <property type="term" value="P:RNA modification"/>
    <property type="evidence" value="ECO:0007669"/>
    <property type="project" value="InterPro"/>
</dbReference>
<dbReference type="AlphaFoldDB" id="A0A835HCU5"/>
<dbReference type="GO" id="GO:0003723">
    <property type="term" value="F:RNA binding"/>
    <property type="evidence" value="ECO:0007669"/>
    <property type="project" value="InterPro"/>
</dbReference>
<dbReference type="InterPro" id="IPR002885">
    <property type="entry name" value="PPR_rpt"/>
</dbReference>
<keyword evidence="1" id="KW-0677">Repeat</keyword>
<dbReference type="OrthoDB" id="185373at2759"/>
<dbReference type="FunFam" id="1.25.40.10:FF:000348">
    <property type="entry name" value="Pentatricopeptide repeat-containing protein chloroplastic"/>
    <property type="match status" value="1"/>
</dbReference>
<sequence length="511" mass="57378">MSARNLYSWNNMLSGYAKLGNILRCRKLFDEMPERDVVSWNTMVIMFAKNGFCNEALGFYNKFRSLCIGVNEYSFSGVLIACVKLEEFRVTQQVHGQVFRFGYLSNLVISSSIVDAYAKSGVIGDGKKMFDEMPDRDVLAWTTLVSGYAKVGDMEMARRLFDEIPEPNPVSWTSLISGYVRSGLGPEALKLFSEMMIRGIRPDQFTFSSCLCACASIASLKHGKQIHSYLIRRVFKPNAIVVSSLIDMYSKCGSLGVGRSVFDQMDDKLDIVLWNTMLSTLAQHGLGDECIHLFHHMQRLGTKPNRITLVVILNACSHSGLVDEGIQLFESMTQVHGITADQEHYACLVDLFGRAGRFDEVKDLLQKMSCKPDGRVWNAILGACKIHGNTELGRIAAEHLIDLEPQSSAAYVLLSNIYALSGRWKSVEKVRHLMNRRQVKKEQAISWVEVESKVHSFTVFDQLHPLKDEIYLALEQLTGQMDDDDTFLNAMESLNGAIIVPELQYGNSMGI</sequence>
<feature type="repeat" description="PPR" evidence="2">
    <location>
        <begin position="270"/>
        <end position="304"/>
    </location>
</feature>
<dbReference type="PROSITE" id="PS51375">
    <property type="entry name" value="PPR"/>
    <property type="match status" value="4"/>
</dbReference>
<organism evidence="3 4">
    <name type="scientific">Coptis chinensis</name>
    <dbReference type="NCBI Taxonomy" id="261450"/>
    <lineage>
        <taxon>Eukaryota</taxon>
        <taxon>Viridiplantae</taxon>
        <taxon>Streptophyta</taxon>
        <taxon>Embryophyta</taxon>
        <taxon>Tracheophyta</taxon>
        <taxon>Spermatophyta</taxon>
        <taxon>Magnoliopsida</taxon>
        <taxon>Ranunculales</taxon>
        <taxon>Ranunculaceae</taxon>
        <taxon>Coptidoideae</taxon>
        <taxon>Coptis</taxon>
    </lineage>
</organism>
<feature type="repeat" description="PPR" evidence="2">
    <location>
        <begin position="168"/>
        <end position="202"/>
    </location>
</feature>